<dbReference type="EMBL" id="PNBA02000013">
    <property type="protein sequence ID" value="KAG6403667.1"/>
    <property type="molecule type" value="Genomic_DNA"/>
</dbReference>
<evidence type="ECO:0008006" key="3">
    <source>
        <dbReference type="Google" id="ProtNLM"/>
    </source>
</evidence>
<accession>A0A8X8ZG60</accession>
<proteinExistence type="predicted"/>
<gene>
    <name evidence="1" type="ORF">SASPL_135895</name>
</gene>
<protein>
    <recommendedName>
        <fullName evidence="3">Transport and Golgi organization protein 2</fullName>
    </recommendedName>
</protein>
<dbReference type="AlphaFoldDB" id="A0A8X8ZG60"/>
<name>A0A8X8ZG60_SALSN</name>
<reference evidence="1" key="1">
    <citation type="submission" date="2018-01" db="EMBL/GenBank/DDBJ databases">
        <authorList>
            <person name="Mao J.F."/>
        </authorList>
    </citation>
    <scope>NUCLEOTIDE SEQUENCE</scope>
    <source>
        <strain evidence="1">Huo1</strain>
        <tissue evidence="1">Leaf</tissue>
    </source>
</reference>
<dbReference type="OrthoDB" id="191601at2759"/>
<keyword evidence="2" id="KW-1185">Reference proteome</keyword>
<sequence>MCIAAFAWKIHPIHPLILLLNRDEYYDRPTTPLGWWPDGLILGGRDEQAGGTWMACSRDGKLAFLTNVREPLSRSQLKSRGDLPVRFFTSGKSPKEFGEEVLADADEFNGFNLIVADLCTMSMVYITNRPVDGGLSMEEVSPGIHVLSNAKLDTPWPKAQRLRRGFEDVLVKYSETEISLKEITKMVMNDTTKDDSELPGIYSREFEYLTSSIFVEADTASGRYGTRSTSAVVLTTDGAVSFYETHLENDAWRDHTINFSIQTDKTAP</sequence>
<evidence type="ECO:0000313" key="1">
    <source>
        <dbReference type="EMBL" id="KAG6403667.1"/>
    </source>
</evidence>
<dbReference type="Proteomes" id="UP000298416">
    <property type="component" value="Unassembled WGS sequence"/>
</dbReference>
<evidence type="ECO:0000313" key="2">
    <source>
        <dbReference type="Proteomes" id="UP000298416"/>
    </source>
</evidence>
<dbReference type="Pfam" id="PF05742">
    <property type="entry name" value="TANGO2"/>
    <property type="match status" value="1"/>
</dbReference>
<organism evidence="1">
    <name type="scientific">Salvia splendens</name>
    <name type="common">Scarlet sage</name>
    <dbReference type="NCBI Taxonomy" id="180675"/>
    <lineage>
        <taxon>Eukaryota</taxon>
        <taxon>Viridiplantae</taxon>
        <taxon>Streptophyta</taxon>
        <taxon>Embryophyta</taxon>
        <taxon>Tracheophyta</taxon>
        <taxon>Spermatophyta</taxon>
        <taxon>Magnoliopsida</taxon>
        <taxon>eudicotyledons</taxon>
        <taxon>Gunneridae</taxon>
        <taxon>Pentapetalae</taxon>
        <taxon>asterids</taxon>
        <taxon>lamiids</taxon>
        <taxon>Lamiales</taxon>
        <taxon>Lamiaceae</taxon>
        <taxon>Nepetoideae</taxon>
        <taxon>Mentheae</taxon>
        <taxon>Salviinae</taxon>
        <taxon>Salvia</taxon>
        <taxon>Salvia subgen. Calosphace</taxon>
        <taxon>core Calosphace</taxon>
    </lineage>
</organism>
<comment type="caution">
    <text evidence="1">The sequence shown here is derived from an EMBL/GenBank/DDBJ whole genome shotgun (WGS) entry which is preliminary data.</text>
</comment>
<dbReference type="PANTHER" id="PTHR17985:SF16">
    <property type="entry name" value="TRANSPORT_GOLGI ORGANIZATION-LIKE PROTEIN (DUF833)"/>
    <property type="match status" value="1"/>
</dbReference>
<reference evidence="1" key="2">
    <citation type="submission" date="2020-08" db="EMBL/GenBank/DDBJ databases">
        <title>Plant Genome Project.</title>
        <authorList>
            <person name="Zhang R.-G."/>
        </authorList>
    </citation>
    <scope>NUCLEOTIDE SEQUENCE</scope>
    <source>
        <strain evidence="1">Huo1</strain>
        <tissue evidence="1">Leaf</tissue>
    </source>
</reference>
<dbReference type="PANTHER" id="PTHR17985">
    <property type="entry name" value="SER/THR-RICH PROTEIN T10 IN DGCR REGION"/>
    <property type="match status" value="1"/>
</dbReference>
<dbReference type="InterPro" id="IPR008551">
    <property type="entry name" value="TANGO2"/>
</dbReference>